<dbReference type="SUPFAM" id="SSF53474">
    <property type="entry name" value="alpha/beta-Hydrolases"/>
    <property type="match status" value="1"/>
</dbReference>
<dbReference type="RefSeq" id="WP_248154148.1">
    <property type="nucleotide sequence ID" value="NZ_JALNMJ010000007.1"/>
</dbReference>
<feature type="chain" id="PRO_5047253784" evidence="2">
    <location>
        <begin position="28"/>
        <end position="296"/>
    </location>
</feature>
<dbReference type="InterPro" id="IPR050261">
    <property type="entry name" value="FrsA_esterase"/>
</dbReference>
<protein>
    <submittedName>
        <fullName evidence="4">Dienelactone hydrolase family protein</fullName>
    </submittedName>
</protein>
<dbReference type="PANTHER" id="PTHR22946:SF9">
    <property type="entry name" value="POLYKETIDE TRANSFERASE AF380"/>
    <property type="match status" value="1"/>
</dbReference>
<evidence type="ECO:0000256" key="1">
    <source>
        <dbReference type="ARBA" id="ARBA00022801"/>
    </source>
</evidence>
<dbReference type="PANTHER" id="PTHR22946">
    <property type="entry name" value="DIENELACTONE HYDROLASE DOMAIN-CONTAINING PROTEIN-RELATED"/>
    <property type="match status" value="1"/>
</dbReference>
<keyword evidence="1 4" id="KW-0378">Hydrolase</keyword>
<dbReference type="Pfam" id="PF01738">
    <property type="entry name" value="DLH"/>
    <property type="match status" value="1"/>
</dbReference>
<dbReference type="Gene3D" id="3.40.50.1820">
    <property type="entry name" value="alpha/beta hydrolase"/>
    <property type="match status" value="1"/>
</dbReference>
<dbReference type="Proteomes" id="UP001431221">
    <property type="component" value="Unassembled WGS sequence"/>
</dbReference>
<evidence type="ECO:0000256" key="2">
    <source>
        <dbReference type="SAM" id="SignalP"/>
    </source>
</evidence>
<name>A0ABT0GUT3_9HYPH</name>
<comment type="caution">
    <text evidence="4">The sequence shown here is derived from an EMBL/GenBank/DDBJ whole genome shotgun (WGS) entry which is preliminary data.</text>
</comment>
<feature type="signal peptide" evidence="2">
    <location>
        <begin position="1"/>
        <end position="27"/>
    </location>
</feature>
<organism evidence="4 5">
    <name type="scientific">Roseibium sediminicola</name>
    <dbReference type="NCBI Taxonomy" id="2933272"/>
    <lineage>
        <taxon>Bacteria</taxon>
        <taxon>Pseudomonadati</taxon>
        <taxon>Pseudomonadota</taxon>
        <taxon>Alphaproteobacteria</taxon>
        <taxon>Hyphomicrobiales</taxon>
        <taxon>Stappiaceae</taxon>
        <taxon>Roseibium</taxon>
    </lineage>
</organism>
<evidence type="ECO:0000313" key="5">
    <source>
        <dbReference type="Proteomes" id="UP001431221"/>
    </source>
</evidence>
<proteinExistence type="predicted"/>
<gene>
    <name evidence="4" type="ORF">M0H32_11820</name>
</gene>
<evidence type="ECO:0000313" key="4">
    <source>
        <dbReference type="EMBL" id="MCK7612852.1"/>
    </source>
</evidence>
<keyword evidence="2" id="KW-0732">Signal</keyword>
<dbReference type="GO" id="GO:0016787">
    <property type="term" value="F:hydrolase activity"/>
    <property type="evidence" value="ECO:0007669"/>
    <property type="project" value="UniProtKB-KW"/>
</dbReference>
<dbReference type="EMBL" id="JALNMJ010000007">
    <property type="protein sequence ID" value="MCK7612852.1"/>
    <property type="molecule type" value="Genomic_DNA"/>
</dbReference>
<keyword evidence="5" id="KW-1185">Reference proteome</keyword>
<dbReference type="InterPro" id="IPR029058">
    <property type="entry name" value="AB_hydrolase_fold"/>
</dbReference>
<feature type="domain" description="Dienelactone hydrolase" evidence="3">
    <location>
        <begin position="67"/>
        <end position="294"/>
    </location>
</feature>
<dbReference type="InterPro" id="IPR002925">
    <property type="entry name" value="Dienelactn_hydro"/>
</dbReference>
<evidence type="ECO:0000259" key="3">
    <source>
        <dbReference type="Pfam" id="PF01738"/>
    </source>
</evidence>
<accession>A0ABT0GUT3</accession>
<sequence length="296" mass="31735">MPLAKRRQLLPLLLAATSLLAPFPTSAAETTIVDFPSASTPPSKFKIKQAKAKGIELKPKPGFPISGKLGLPDGDGPFPALVLLHDCQGPQAFQDDWAATFRASGYATLQVDSFSPRDVSGTCEDVLGEGVSGLGGERVMDAFGALFYLKQHPAVDPNRIGAVGWSRSSTTGSALRDGSRQFFAEGFRAVVSFYPNCKSVASAVFADPILILNAGKNDWTQPELCSSLAEVDANVEIAEFPDALQGFDDPKWGQETVMPDYQNTLKSPTFGVTFGFNATAHDKAEKAVLEFLKEKM</sequence>
<reference evidence="4" key="1">
    <citation type="submission" date="2022-04" db="EMBL/GenBank/DDBJ databases">
        <title>Roseibium sp. CAU 1639 isolated from mud.</title>
        <authorList>
            <person name="Kim W."/>
        </authorList>
    </citation>
    <scope>NUCLEOTIDE SEQUENCE</scope>
    <source>
        <strain evidence="4">CAU 1639</strain>
    </source>
</reference>